<gene>
    <name evidence="1" type="ORF">GCM10009606_20120</name>
</gene>
<keyword evidence="2" id="KW-1185">Reference proteome</keyword>
<proteinExistence type="predicted"/>
<evidence type="ECO:0000313" key="1">
    <source>
        <dbReference type="EMBL" id="GAA1140594.1"/>
    </source>
</evidence>
<dbReference type="RefSeq" id="WP_343907388.1">
    <property type="nucleotide sequence ID" value="NZ_BAAAJE010000007.1"/>
</dbReference>
<protein>
    <submittedName>
        <fullName evidence="1">Uncharacterized protein</fullName>
    </submittedName>
</protein>
<reference evidence="1 2" key="1">
    <citation type="journal article" date="2019" name="Int. J. Syst. Evol. Microbiol.">
        <title>The Global Catalogue of Microorganisms (GCM) 10K type strain sequencing project: providing services to taxonomists for standard genome sequencing and annotation.</title>
        <authorList>
            <consortium name="The Broad Institute Genomics Platform"/>
            <consortium name="The Broad Institute Genome Sequencing Center for Infectious Disease"/>
            <person name="Wu L."/>
            <person name="Ma J."/>
        </authorList>
    </citation>
    <scope>NUCLEOTIDE SEQUENCE [LARGE SCALE GENOMIC DNA]</scope>
    <source>
        <strain evidence="1 2">JCM 11813</strain>
    </source>
</reference>
<dbReference type="EMBL" id="BAAAJE010000007">
    <property type="protein sequence ID" value="GAA1140594.1"/>
    <property type="molecule type" value="Genomic_DNA"/>
</dbReference>
<dbReference type="Proteomes" id="UP001499979">
    <property type="component" value="Unassembled WGS sequence"/>
</dbReference>
<sequence>MLSDKPGPRARARSRLGPVAIAVAVCAVLPGCTAADETDGDCVGRVRLDGVLYEPRYDVTLAPAAVGGPLGRADRVAVRHGRLPYDRR</sequence>
<evidence type="ECO:0000313" key="2">
    <source>
        <dbReference type="Proteomes" id="UP001499979"/>
    </source>
</evidence>
<name>A0ABN1UCJ4_9ACTN</name>
<organism evidence="1 2">
    <name type="scientific">Nocardioides aquiterrae</name>
    <dbReference type="NCBI Taxonomy" id="203799"/>
    <lineage>
        <taxon>Bacteria</taxon>
        <taxon>Bacillati</taxon>
        <taxon>Actinomycetota</taxon>
        <taxon>Actinomycetes</taxon>
        <taxon>Propionibacteriales</taxon>
        <taxon>Nocardioidaceae</taxon>
        <taxon>Nocardioides</taxon>
    </lineage>
</organism>
<accession>A0ABN1UCJ4</accession>
<comment type="caution">
    <text evidence="1">The sequence shown here is derived from an EMBL/GenBank/DDBJ whole genome shotgun (WGS) entry which is preliminary data.</text>
</comment>